<sequence>MSTPTSSTNTNPAYPASNDTRRPHSTTPPDTQAADNQLQTQQAPERRGVTFNDRTTQPVMSTTLPLSGTITASTFLANYKLRMASMVEPFDQGQPIIRVNLNHHQLCLRLDPLLTSVLMNWTEFRDRLDGTEAEINTQVVSSARSLCSAFIHMLYSHLRTITGTQDTTIDRYRSRGQLDIRTPLPSGLIFLIHQFGVVAPKNCFGNNRYLHLWDQKEPKTYGLKTIYQLNSGIFQKTINILKSLNVPFITLSRSAEYRTAWDTLVSQPTSSSSWSTYTTLPLENYTLPRDAFLNSIFIGTHSDSNYAVQPSFPRMQHYPPATTTTTLDIVEDSTNVVIRNKKRKIDAISDTGDIPLKETHPCGPFQYMHSTGISVSADPTNLTATSGIDPQHNVFGLGGPDAHMPINSVVRGMTQHDLYDYVSALIRHGP</sequence>
<name>A0A2V0RMM2_9ZZZZ</name>
<reference evidence="2" key="1">
    <citation type="submission" date="2017-04" db="EMBL/GenBank/DDBJ databases">
        <title>Unveiling RNA virosphere associated with marine microorganisms.</title>
        <authorList>
            <person name="Urayama S."/>
            <person name="Takaki Y."/>
            <person name="Nishi S."/>
            <person name="Yoshida Y."/>
            <person name="Deguchi S."/>
            <person name="Takai K."/>
            <person name="Nunoura T."/>
        </authorList>
    </citation>
    <scope>NUCLEOTIDE SEQUENCE</scope>
</reference>
<feature type="compositionally biased region" description="Low complexity" evidence="1">
    <location>
        <begin position="1"/>
        <end position="12"/>
    </location>
</feature>
<dbReference type="EMBL" id="BDQB01000143">
    <property type="protein sequence ID" value="GBH22250.1"/>
    <property type="molecule type" value="Genomic_RNA"/>
</dbReference>
<organism evidence="2">
    <name type="scientific">viral metagenome</name>
    <dbReference type="NCBI Taxonomy" id="1070528"/>
    <lineage>
        <taxon>unclassified sequences</taxon>
        <taxon>metagenomes</taxon>
        <taxon>organismal metagenomes</taxon>
    </lineage>
</organism>
<dbReference type="AlphaFoldDB" id="A0A2V0RMM2"/>
<comment type="caution">
    <text evidence="2">The sequence shown here is derived from an EMBL/GenBank/DDBJ whole genome shotgun (WGS) entry which is preliminary data.</text>
</comment>
<proteinExistence type="predicted"/>
<protein>
    <submittedName>
        <fullName evidence="2">Uncharacterized protein</fullName>
    </submittedName>
</protein>
<feature type="compositionally biased region" description="Polar residues" evidence="1">
    <location>
        <begin position="25"/>
        <end position="43"/>
    </location>
</feature>
<evidence type="ECO:0000256" key="1">
    <source>
        <dbReference type="SAM" id="MobiDB-lite"/>
    </source>
</evidence>
<feature type="region of interest" description="Disordered" evidence="1">
    <location>
        <begin position="1"/>
        <end position="57"/>
    </location>
</feature>
<accession>A0A2V0RMM2</accession>
<evidence type="ECO:0000313" key="2">
    <source>
        <dbReference type="EMBL" id="GBH22250.1"/>
    </source>
</evidence>